<dbReference type="Proteomes" id="UP000735302">
    <property type="component" value="Unassembled WGS sequence"/>
</dbReference>
<protein>
    <recommendedName>
        <fullName evidence="3">Secreted protein</fullName>
    </recommendedName>
</protein>
<organism evidence="1 2">
    <name type="scientific">Plakobranchus ocellatus</name>
    <dbReference type="NCBI Taxonomy" id="259542"/>
    <lineage>
        <taxon>Eukaryota</taxon>
        <taxon>Metazoa</taxon>
        <taxon>Spiralia</taxon>
        <taxon>Lophotrochozoa</taxon>
        <taxon>Mollusca</taxon>
        <taxon>Gastropoda</taxon>
        <taxon>Heterobranchia</taxon>
        <taxon>Euthyneura</taxon>
        <taxon>Panpulmonata</taxon>
        <taxon>Sacoglossa</taxon>
        <taxon>Placobranchoidea</taxon>
        <taxon>Plakobranchidae</taxon>
        <taxon>Plakobranchus</taxon>
    </lineage>
</organism>
<evidence type="ECO:0000313" key="2">
    <source>
        <dbReference type="Proteomes" id="UP000735302"/>
    </source>
</evidence>
<evidence type="ECO:0008006" key="3">
    <source>
        <dbReference type="Google" id="ProtNLM"/>
    </source>
</evidence>
<gene>
    <name evidence="1" type="ORF">PoB_003225200</name>
</gene>
<dbReference type="AlphaFoldDB" id="A0AAV4AFE3"/>
<reference evidence="1 2" key="1">
    <citation type="journal article" date="2021" name="Elife">
        <title>Chloroplast acquisition without the gene transfer in kleptoplastic sea slugs, Plakobranchus ocellatus.</title>
        <authorList>
            <person name="Maeda T."/>
            <person name="Takahashi S."/>
            <person name="Yoshida T."/>
            <person name="Shimamura S."/>
            <person name="Takaki Y."/>
            <person name="Nagai Y."/>
            <person name="Toyoda A."/>
            <person name="Suzuki Y."/>
            <person name="Arimoto A."/>
            <person name="Ishii H."/>
            <person name="Satoh N."/>
            <person name="Nishiyama T."/>
            <person name="Hasebe M."/>
            <person name="Maruyama T."/>
            <person name="Minagawa J."/>
            <person name="Obokata J."/>
            <person name="Shigenobu S."/>
        </authorList>
    </citation>
    <scope>NUCLEOTIDE SEQUENCE [LARGE SCALE GENOMIC DNA]</scope>
</reference>
<dbReference type="EMBL" id="BLXT01003752">
    <property type="protein sequence ID" value="GFO05747.1"/>
    <property type="molecule type" value="Genomic_DNA"/>
</dbReference>
<evidence type="ECO:0000313" key="1">
    <source>
        <dbReference type="EMBL" id="GFO05747.1"/>
    </source>
</evidence>
<proteinExistence type="predicted"/>
<accession>A0AAV4AFE3</accession>
<comment type="caution">
    <text evidence="1">The sequence shown here is derived from an EMBL/GenBank/DDBJ whole genome shotgun (WGS) entry which is preliminary data.</text>
</comment>
<keyword evidence="2" id="KW-1185">Reference proteome</keyword>
<sequence length="86" mass="9544">MDIISTALMMILTPLTMRWDKVLITAPVQTMVSARIKYRRFQPDSSTVALIVQDLIKPPACFVSVTLRTSSCCAYCRVSTSSMPSV</sequence>
<name>A0AAV4AFE3_9GAST</name>